<evidence type="ECO:0000313" key="3">
    <source>
        <dbReference type="EMBL" id="GLB35342.1"/>
    </source>
</evidence>
<dbReference type="Pfam" id="PF03321">
    <property type="entry name" value="GH3"/>
    <property type="match status" value="2"/>
</dbReference>
<dbReference type="PANTHER" id="PTHR31901:SF9">
    <property type="entry name" value="GH3 DOMAIN-CONTAINING PROTEIN"/>
    <property type="match status" value="1"/>
</dbReference>
<dbReference type="Proteomes" id="UP001063166">
    <property type="component" value="Unassembled WGS sequence"/>
</dbReference>
<proteinExistence type="predicted"/>
<dbReference type="PANTHER" id="PTHR31901">
    <property type="entry name" value="GH3 DOMAIN-CONTAINING PROTEIN"/>
    <property type="match status" value="1"/>
</dbReference>
<dbReference type="InterPro" id="IPR055378">
    <property type="entry name" value="GH3_C"/>
</dbReference>
<dbReference type="Pfam" id="PF23571">
    <property type="entry name" value="GH3_M"/>
    <property type="match status" value="1"/>
</dbReference>
<reference evidence="3" key="1">
    <citation type="submission" date="2022-07" db="EMBL/GenBank/DDBJ databases">
        <title>The genome of Lyophyllum shimeji provides insight into the initial evolution of ectomycorrhizal fungal genome.</title>
        <authorList>
            <person name="Kobayashi Y."/>
            <person name="Shibata T."/>
            <person name="Hirakawa H."/>
            <person name="Shigenobu S."/>
            <person name="Nishiyama T."/>
            <person name="Yamada A."/>
            <person name="Hasebe M."/>
            <person name="Kawaguchi M."/>
        </authorList>
    </citation>
    <scope>NUCLEOTIDE SEQUENCE</scope>
    <source>
        <strain evidence="3">AT787</strain>
    </source>
</reference>
<feature type="domain" description="GH3 C-terminal" evidence="2">
    <location>
        <begin position="470"/>
        <end position="580"/>
    </location>
</feature>
<evidence type="ECO:0000313" key="4">
    <source>
        <dbReference type="Proteomes" id="UP001063166"/>
    </source>
</evidence>
<dbReference type="InterPro" id="IPR004993">
    <property type="entry name" value="GH3"/>
</dbReference>
<feature type="domain" description="GH3 middle" evidence="1">
    <location>
        <begin position="390"/>
        <end position="453"/>
    </location>
</feature>
<comment type="caution">
    <text evidence="3">The sequence shown here is derived from an EMBL/GenBank/DDBJ whole genome shotgun (WGS) entry which is preliminary data.</text>
</comment>
<organism evidence="3 4">
    <name type="scientific">Lyophyllum shimeji</name>
    <name type="common">Hon-shimeji</name>
    <name type="synonym">Tricholoma shimeji</name>
    <dbReference type="NCBI Taxonomy" id="47721"/>
    <lineage>
        <taxon>Eukaryota</taxon>
        <taxon>Fungi</taxon>
        <taxon>Dikarya</taxon>
        <taxon>Basidiomycota</taxon>
        <taxon>Agaricomycotina</taxon>
        <taxon>Agaricomycetes</taxon>
        <taxon>Agaricomycetidae</taxon>
        <taxon>Agaricales</taxon>
        <taxon>Tricholomatineae</taxon>
        <taxon>Lyophyllaceae</taxon>
        <taxon>Lyophyllum</taxon>
    </lineage>
</organism>
<dbReference type="EMBL" id="BRPK01000002">
    <property type="protein sequence ID" value="GLB35342.1"/>
    <property type="molecule type" value="Genomic_DNA"/>
</dbReference>
<keyword evidence="4" id="KW-1185">Reference proteome</keyword>
<name>A0A9P3PH77_LYOSH</name>
<dbReference type="Pfam" id="PF23572">
    <property type="entry name" value="GH3_C"/>
    <property type="match status" value="1"/>
</dbReference>
<dbReference type="GO" id="GO:0005737">
    <property type="term" value="C:cytoplasm"/>
    <property type="evidence" value="ECO:0007669"/>
    <property type="project" value="TreeGrafter"/>
</dbReference>
<dbReference type="AlphaFoldDB" id="A0A9P3PH77"/>
<protein>
    <submittedName>
        <fullName evidence="3">GH3 auxin-responsive promoter</fullName>
    </submittedName>
</protein>
<dbReference type="OrthoDB" id="2979464at2759"/>
<accession>A0A9P3PH77</accession>
<evidence type="ECO:0000259" key="2">
    <source>
        <dbReference type="Pfam" id="PF23572"/>
    </source>
</evidence>
<sequence>MTLSQTVPAPIPTLPPKLVEQLKQRAADLLAYLISTNAGTAYFREAPLLSDLRAALGHVDECRSPDANDSLNTFIATVPLSTYEDYRPYVARFLESPRRLSAVSNLLAPGIPSFVLSSSGTTSGAAKYFLKYRHPPSTSSSSIHAFRAFFDASTEYGRHCTMFNLRYQDLLEVVDDDDANSQMVDTVPLCLGSSAAWRTFHGWKVENDSALMTIKAPNSTSPIAIAFINAHRTYLLMHALFALEDRSLEMINALFSTIFLDFLRLIDEHWDMLIQAIEDGVVPELDGAENVHQYLQAQFKPNPTRAAELRTVGNDTTSPGWAQRLWPDLRLVIANASGMFSRVTQQIRHYTGDSICFQSAGFGSSEAWVAEVYDPQRDLNLYKMSSDDLFEYLDVSLPETAAHLKRAWEVEIGKDYELVLTTRDGFWRYRIGDIVEIAGFDPVDGQPIIRYSGRRKFIMRAAGEFVTDKELLDAVHAVSDTLGNVTEFTVIIDDRRIPRAYGFLVELNGSPGPKAKDAPSRLNDFLRSTNDTFAYFSSRGGVGTPTIRVLAPGTFRSYREWRINNSALGGGQIKVPTITVDDQVVEWLLVRVVEEI</sequence>
<dbReference type="GO" id="GO:0016881">
    <property type="term" value="F:acid-amino acid ligase activity"/>
    <property type="evidence" value="ECO:0007669"/>
    <property type="project" value="TreeGrafter"/>
</dbReference>
<dbReference type="InterPro" id="IPR055377">
    <property type="entry name" value="GH3_M"/>
</dbReference>
<evidence type="ECO:0000259" key="1">
    <source>
        <dbReference type="Pfam" id="PF23571"/>
    </source>
</evidence>
<gene>
    <name evidence="3" type="primary">GHDC</name>
    <name evidence="3" type="ORF">LshimejAT787_0209070</name>
</gene>